<dbReference type="OrthoDB" id="10039395at2759"/>
<organism evidence="4 5">
    <name type="scientific">Parambassis ranga</name>
    <name type="common">Indian glassy fish</name>
    <dbReference type="NCBI Taxonomy" id="210632"/>
    <lineage>
        <taxon>Eukaryota</taxon>
        <taxon>Metazoa</taxon>
        <taxon>Chordata</taxon>
        <taxon>Craniata</taxon>
        <taxon>Vertebrata</taxon>
        <taxon>Euteleostomi</taxon>
        <taxon>Actinopterygii</taxon>
        <taxon>Neopterygii</taxon>
        <taxon>Teleostei</taxon>
        <taxon>Neoteleostei</taxon>
        <taxon>Acanthomorphata</taxon>
        <taxon>Ovalentaria</taxon>
        <taxon>Ambassidae</taxon>
        <taxon>Parambassis</taxon>
    </lineage>
</organism>
<dbReference type="Gene3D" id="2.60.40.10">
    <property type="entry name" value="Immunoglobulins"/>
    <property type="match status" value="1"/>
</dbReference>
<dbReference type="PROSITE" id="PS50835">
    <property type="entry name" value="IG_LIKE"/>
    <property type="match status" value="1"/>
</dbReference>
<feature type="signal peptide" evidence="2">
    <location>
        <begin position="1"/>
        <end position="19"/>
    </location>
</feature>
<dbReference type="InterPro" id="IPR013106">
    <property type="entry name" value="Ig_V-set"/>
</dbReference>
<dbReference type="Proteomes" id="UP000515145">
    <property type="component" value="Chromosome 16"/>
</dbReference>
<keyword evidence="1" id="KW-0472">Membrane</keyword>
<feature type="chain" id="PRO_5027635871" evidence="2">
    <location>
        <begin position="20"/>
        <end position="279"/>
    </location>
</feature>
<feature type="transmembrane region" description="Helical" evidence="1">
    <location>
        <begin position="178"/>
        <end position="202"/>
    </location>
</feature>
<dbReference type="AlphaFoldDB" id="A0A6P7JXG3"/>
<reference evidence="5" key="1">
    <citation type="submission" date="2025-08" db="UniProtKB">
        <authorList>
            <consortium name="RefSeq"/>
        </authorList>
    </citation>
    <scope>IDENTIFICATION</scope>
</reference>
<dbReference type="RefSeq" id="XP_028281645.1">
    <property type="nucleotide sequence ID" value="XM_028425844.1"/>
</dbReference>
<keyword evidence="1" id="KW-1133">Transmembrane helix</keyword>
<name>A0A6P7JXG3_9TELE</name>
<evidence type="ECO:0000313" key="4">
    <source>
        <dbReference type="Proteomes" id="UP000515145"/>
    </source>
</evidence>
<feature type="domain" description="Ig-like" evidence="3">
    <location>
        <begin position="4"/>
        <end position="126"/>
    </location>
</feature>
<dbReference type="PANTHER" id="PTHR46484">
    <property type="entry name" value="SI:CH211-171H4.5-RELATED"/>
    <property type="match status" value="1"/>
</dbReference>
<dbReference type="Pfam" id="PF07686">
    <property type="entry name" value="V-set"/>
    <property type="match status" value="1"/>
</dbReference>
<dbReference type="InterPro" id="IPR036179">
    <property type="entry name" value="Ig-like_dom_sf"/>
</dbReference>
<evidence type="ECO:0000313" key="5">
    <source>
        <dbReference type="RefSeq" id="XP_028281645.1"/>
    </source>
</evidence>
<keyword evidence="2" id="KW-0732">Signal</keyword>
<dbReference type="InterPro" id="IPR007110">
    <property type="entry name" value="Ig-like_dom"/>
</dbReference>
<evidence type="ECO:0000259" key="3">
    <source>
        <dbReference type="PROSITE" id="PS50835"/>
    </source>
</evidence>
<gene>
    <name evidence="5" type="primary">LOC114448709</name>
</gene>
<dbReference type="GeneID" id="114448709"/>
<evidence type="ECO:0000256" key="2">
    <source>
        <dbReference type="SAM" id="SignalP"/>
    </source>
</evidence>
<proteinExistence type="predicted"/>
<evidence type="ECO:0000256" key="1">
    <source>
        <dbReference type="SAM" id="Phobius"/>
    </source>
</evidence>
<dbReference type="InterPro" id="IPR013783">
    <property type="entry name" value="Ig-like_fold"/>
</dbReference>
<accession>A0A6P7JXG3</accession>
<keyword evidence="4" id="KW-1185">Reference proteome</keyword>
<keyword evidence="1" id="KW-0812">Transmembrane</keyword>
<dbReference type="InParanoid" id="A0A6P7JXG3"/>
<dbReference type="SUPFAM" id="SSF48726">
    <property type="entry name" value="Immunoglobulin"/>
    <property type="match status" value="1"/>
</dbReference>
<protein>
    <submittedName>
        <fullName evidence="5">Uncharacterized protein LOC114448709</fullName>
    </submittedName>
</protein>
<sequence>MQLPGLIVFSLMLVPACNSKGEKWNLTVSRNITAEKGSNITIPCNFTYPSKHHTDNVSVYWKKWGQSLCSKNDKDTNAFIYHPNELCVVEKYRRRTLLEGDKARGSCSLKILNITSNELDIYVRISVKGDNYSFKGNSVSIFVKGSGYEAVTSNPDSFSSFTLEDTTMEVILNTSTTMYLAIFIPLATLVIILLVAGISIIAKRRRSQTLTREESGYYVNFSRASSSPPSESCSKKDVNCPQPKVIDDPVYANVQNPTGQMNQNMDTTDNIYVNVDYSK</sequence>
<dbReference type="PANTHER" id="PTHR46484:SF1">
    <property type="entry name" value="SCHWANN CELL MYELIN PROTEIN-RELATED"/>
    <property type="match status" value="1"/>
</dbReference>